<dbReference type="Proteomes" id="UP000075920">
    <property type="component" value="Unassembled WGS sequence"/>
</dbReference>
<dbReference type="AlphaFoldDB" id="A0A182W0V1"/>
<protein>
    <submittedName>
        <fullName evidence="3">Uncharacterized protein</fullName>
    </submittedName>
</protein>
<accession>A0A182W0V1</accession>
<keyword evidence="4" id="KW-1185">Reference proteome</keyword>
<proteinExistence type="predicted"/>
<organism evidence="3 4">
    <name type="scientific">Anopheles minimus</name>
    <dbReference type="NCBI Taxonomy" id="112268"/>
    <lineage>
        <taxon>Eukaryota</taxon>
        <taxon>Metazoa</taxon>
        <taxon>Ecdysozoa</taxon>
        <taxon>Arthropoda</taxon>
        <taxon>Hexapoda</taxon>
        <taxon>Insecta</taxon>
        <taxon>Pterygota</taxon>
        <taxon>Neoptera</taxon>
        <taxon>Endopterygota</taxon>
        <taxon>Diptera</taxon>
        <taxon>Nematocera</taxon>
        <taxon>Culicoidea</taxon>
        <taxon>Culicidae</taxon>
        <taxon>Anophelinae</taxon>
        <taxon>Anopheles</taxon>
    </lineage>
</organism>
<keyword evidence="2" id="KW-0732">Signal</keyword>
<dbReference type="EnsemblMetazoa" id="AMIN003960-RA">
    <property type="protein sequence ID" value="AMIN003960-PA"/>
    <property type="gene ID" value="AMIN003960"/>
</dbReference>
<feature type="chain" id="PRO_5008140662" evidence="2">
    <location>
        <begin position="29"/>
        <end position="281"/>
    </location>
</feature>
<feature type="signal peptide" evidence="2">
    <location>
        <begin position="1"/>
        <end position="28"/>
    </location>
</feature>
<feature type="region of interest" description="Disordered" evidence="1">
    <location>
        <begin position="219"/>
        <end position="273"/>
    </location>
</feature>
<reference evidence="3" key="2">
    <citation type="submission" date="2020-05" db="UniProtKB">
        <authorList>
            <consortium name="EnsemblMetazoa"/>
        </authorList>
    </citation>
    <scope>IDENTIFICATION</scope>
    <source>
        <strain evidence="3">MINIMUS1</strain>
    </source>
</reference>
<evidence type="ECO:0000256" key="2">
    <source>
        <dbReference type="SAM" id="SignalP"/>
    </source>
</evidence>
<evidence type="ECO:0000313" key="4">
    <source>
        <dbReference type="Proteomes" id="UP000075920"/>
    </source>
</evidence>
<reference evidence="4" key="1">
    <citation type="submission" date="2013-03" db="EMBL/GenBank/DDBJ databases">
        <title>The Genome Sequence of Anopheles minimus MINIMUS1.</title>
        <authorList>
            <consortium name="The Broad Institute Genomics Platform"/>
            <person name="Neafsey D.E."/>
            <person name="Walton C."/>
            <person name="Walker B."/>
            <person name="Young S.K."/>
            <person name="Zeng Q."/>
            <person name="Gargeya S."/>
            <person name="Fitzgerald M."/>
            <person name="Haas B."/>
            <person name="Abouelleil A."/>
            <person name="Allen A.W."/>
            <person name="Alvarado L."/>
            <person name="Arachchi H.M."/>
            <person name="Berlin A.M."/>
            <person name="Chapman S.B."/>
            <person name="Gainer-Dewar J."/>
            <person name="Goldberg J."/>
            <person name="Griggs A."/>
            <person name="Gujja S."/>
            <person name="Hansen M."/>
            <person name="Howarth C."/>
            <person name="Imamovic A."/>
            <person name="Ireland A."/>
            <person name="Larimer J."/>
            <person name="McCowan C."/>
            <person name="Murphy C."/>
            <person name="Pearson M."/>
            <person name="Poon T.W."/>
            <person name="Priest M."/>
            <person name="Roberts A."/>
            <person name="Saif S."/>
            <person name="Shea T."/>
            <person name="Sisk P."/>
            <person name="Sykes S."/>
            <person name="Wortman J."/>
            <person name="Nusbaum C."/>
            <person name="Birren B."/>
        </authorList>
    </citation>
    <scope>NUCLEOTIDE SEQUENCE [LARGE SCALE GENOMIC DNA]</scope>
    <source>
        <strain evidence="4">MINIMUS1</strain>
    </source>
</reference>
<evidence type="ECO:0000256" key="1">
    <source>
        <dbReference type="SAM" id="MobiDB-lite"/>
    </source>
</evidence>
<feature type="compositionally biased region" description="Acidic residues" evidence="1">
    <location>
        <begin position="252"/>
        <end position="266"/>
    </location>
</feature>
<sequence>MNGNLKKLLATASCLLVILYGSVDRAEGADHVATVDGILRSVVAVRSQLEPVLKFRLAQRTTALPQVTRMGGLSCGGTIRAPGLQRLFNCVPSENQPAGGVPTVSPINVQERVDDTPQYTPVELISADRKAGENERNRPFQEQPIRANPLGLIFPTLQQINQFNQWQRPYQSFNQLPVATVTTSSTTTVRPVVNDFNFPPSGDDRITTFTTVQPAHYYTTAHSSPSDPHGGQHQWETSTSSNLAGSDTTNDPLEEGTTEPPEEEEGLGNRIDNKLLLSLVG</sequence>
<evidence type="ECO:0000313" key="3">
    <source>
        <dbReference type="EnsemblMetazoa" id="AMIN003960-PA"/>
    </source>
</evidence>
<dbReference type="VEuPathDB" id="VectorBase:AMIN003960"/>
<feature type="compositionally biased region" description="Polar residues" evidence="1">
    <location>
        <begin position="234"/>
        <end position="251"/>
    </location>
</feature>
<name>A0A182W0V1_9DIPT</name>